<organism evidence="2 3">
    <name type="scientific">Amycolatopsis xylanica</name>
    <dbReference type="NCBI Taxonomy" id="589385"/>
    <lineage>
        <taxon>Bacteria</taxon>
        <taxon>Bacillati</taxon>
        <taxon>Actinomycetota</taxon>
        <taxon>Actinomycetes</taxon>
        <taxon>Pseudonocardiales</taxon>
        <taxon>Pseudonocardiaceae</taxon>
        <taxon>Amycolatopsis</taxon>
    </lineage>
</organism>
<dbReference type="EMBL" id="FNON01000002">
    <property type="protein sequence ID" value="SDX08942.1"/>
    <property type="molecule type" value="Genomic_DNA"/>
</dbReference>
<gene>
    <name evidence="2" type="ORF">SAMN05421504_102274</name>
</gene>
<evidence type="ECO:0000313" key="2">
    <source>
        <dbReference type="EMBL" id="SDX08942.1"/>
    </source>
</evidence>
<dbReference type="RefSeq" id="WP_176968549.1">
    <property type="nucleotide sequence ID" value="NZ_FNON01000002.1"/>
</dbReference>
<reference evidence="2 3" key="1">
    <citation type="submission" date="2016-10" db="EMBL/GenBank/DDBJ databases">
        <authorList>
            <person name="de Groot N.N."/>
        </authorList>
    </citation>
    <scope>NUCLEOTIDE SEQUENCE [LARGE SCALE GENOMIC DNA]</scope>
    <source>
        <strain evidence="2 3">CPCC 202699</strain>
    </source>
</reference>
<sequence>MKKSLVAIAAGVAATAIVLGAQAQAFAAPKGKSSGSVILFDDKNFSENGAAQGLAGTGCQNVFRDDVASSLSASGTIKIWSGANCTGRSAVVSGDVLDLATIGFDNEISSVAFG</sequence>
<evidence type="ECO:0008006" key="4">
    <source>
        <dbReference type="Google" id="ProtNLM"/>
    </source>
</evidence>
<feature type="signal peptide" evidence="1">
    <location>
        <begin position="1"/>
        <end position="27"/>
    </location>
</feature>
<accession>A0A1H2YUS9</accession>
<name>A0A1H2YUS9_9PSEU</name>
<protein>
    <recommendedName>
        <fullName evidence="4">Beta/Gamma crystallin</fullName>
    </recommendedName>
</protein>
<feature type="chain" id="PRO_5011719425" description="Beta/Gamma crystallin" evidence="1">
    <location>
        <begin position="28"/>
        <end position="114"/>
    </location>
</feature>
<evidence type="ECO:0000313" key="3">
    <source>
        <dbReference type="Proteomes" id="UP000199515"/>
    </source>
</evidence>
<dbReference type="Gene3D" id="2.60.20.10">
    <property type="entry name" value="Crystallins"/>
    <property type="match status" value="1"/>
</dbReference>
<evidence type="ECO:0000256" key="1">
    <source>
        <dbReference type="SAM" id="SignalP"/>
    </source>
</evidence>
<proteinExistence type="predicted"/>
<dbReference type="AlphaFoldDB" id="A0A1H2YUS9"/>
<keyword evidence="3" id="KW-1185">Reference proteome</keyword>
<dbReference type="STRING" id="589385.SAMN05421504_102274"/>
<dbReference type="Proteomes" id="UP000199515">
    <property type="component" value="Unassembled WGS sequence"/>
</dbReference>
<keyword evidence="1" id="KW-0732">Signal</keyword>